<evidence type="ECO:0000313" key="1">
    <source>
        <dbReference type="EMBL" id="OIQ78902.1"/>
    </source>
</evidence>
<proteinExistence type="predicted"/>
<protein>
    <submittedName>
        <fullName evidence="1">Uncharacterized protein</fullName>
    </submittedName>
</protein>
<dbReference type="EMBL" id="MLJW01001312">
    <property type="protein sequence ID" value="OIQ78902.1"/>
    <property type="molecule type" value="Genomic_DNA"/>
</dbReference>
<organism evidence="1">
    <name type="scientific">mine drainage metagenome</name>
    <dbReference type="NCBI Taxonomy" id="410659"/>
    <lineage>
        <taxon>unclassified sequences</taxon>
        <taxon>metagenomes</taxon>
        <taxon>ecological metagenomes</taxon>
    </lineage>
</organism>
<accession>A0A1J5Q5H5</accession>
<gene>
    <name evidence="1" type="ORF">GALL_393830</name>
</gene>
<name>A0A1J5Q5H5_9ZZZZ</name>
<reference evidence="1" key="1">
    <citation type="submission" date="2016-10" db="EMBL/GenBank/DDBJ databases">
        <title>Sequence of Gallionella enrichment culture.</title>
        <authorList>
            <person name="Poehlein A."/>
            <person name="Muehling M."/>
            <person name="Daniel R."/>
        </authorList>
    </citation>
    <scope>NUCLEOTIDE SEQUENCE</scope>
</reference>
<dbReference type="AlphaFoldDB" id="A0A1J5Q5H5"/>
<comment type="caution">
    <text evidence="1">The sequence shown here is derived from an EMBL/GenBank/DDBJ whole genome shotgun (WGS) entry which is preliminary data.</text>
</comment>
<sequence>MLAYTALSDREAFAQLYAATRSSCWVICLRLLDESPAFAAAAQRWRTRIDASLKSPACYPLPTAAQSMPMQVKAFGVSVEPPGGLPTGSVIISGAARSGRDVA</sequence>